<dbReference type="RefSeq" id="WP_376875891.1">
    <property type="nucleotide sequence ID" value="NZ_JBHUHP010000010.1"/>
</dbReference>
<sequence length="140" mass="14055">MAPAPDATPASRTPPVPVFAAAVLAMISALVTAFFGVLVLAFSGGRFEGSAWLLVVVPVMLFVGLVAGAVLLLTGRSWLVLAVAAGVMTALVLTGYVAGGWGGGSFGVLTLVVPLLTTVLAALPRVRSWVAARRAARAGG</sequence>
<feature type="transmembrane region" description="Helical" evidence="1">
    <location>
        <begin position="104"/>
        <end position="123"/>
    </location>
</feature>
<evidence type="ECO:0000256" key="1">
    <source>
        <dbReference type="SAM" id="Phobius"/>
    </source>
</evidence>
<gene>
    <name evidence="2" type="ORF">ACFSHS_11995</name>
</gene>
<dbReference type="Proteomes" id="UP001597402">
    <property type="component" value="Unassembled WGS sequence"/>
</dbReference>
<keyword evidence="3" id="KW-1185">Reference proteome</keyword>
<feature type="transmembrane region" description="Helical" evidence="1">
    <location>
        <begin position="49"/>
        <end position="73"/>
    </location>
</feature>
<protein>
    <recommendedName>
        <fullName evidence="4">Tryptophan-associated transmembrane protein</fullName>
    </recommendedName>
</protein>
<feature type="transmembrane region" description="Helical" evidence="1">
    <location>
        <begin position="78"/>
        <end position="98"/>
    </location>
</feature>
<reference evidence="3" key="1">
    <citation type="journal article" date="2019" name="Int. J. Syst. Evol. Microbiol.">
        <title>The Global Catalogue of Microorganisms (GCM) 10K type strain sequencing project: providing services to taxonomists for standard genome sequencing and annotation.</title>
        <authorList>
            <consortium name="The Broad Institute Genomics Platform"/>
            <consortium name="The Broad Institute Genome Sequencing Center for Infectious Disease"/>
            <person name="Wu L."/>
            <person name="Ma J."/>
        </authorList>
    </citation>
    <scope>NUCLEOTIDE SEQUENCE [LARGE SCALE GENOMIC DNA]</scope>
    <source>
        <strain evidence="3">JCM 3338</strain>
    </source>
</reference>
<organism evidence="2 3">
    <name type="scientific">Blastococcus deserti</name>
    <dbReference type="NCBI Taxonomy" id="2259033"/>
    <lineage>
        <taxon>Bacteria</taxon>
        <taxon>Bacillati</taxon>
        <taxon>Actinomycetota</taxon>
        <taxon>Actinomycetes</taxon>
        <taxon>Geodermatophilales</taxon>
        <taxon>Geodermatophilaceae</taxon>
        <taxon>Blastococcus</taxon>
    </lineage>
</organism>
<evidence type="ECO:0000313" key="3">
    <source>
        <dbReference type="Proteomes" id="UP001597402"/>
    </source>
</evidence>
<comment type="caution">
    <text evidence="2">The sequence shown here is derived from an EMBL/GenBank/DDBJ whole genome shotgun (WGS) entry which is preliminary data.</text>
</comment>
<feature type="transmembrane region" description="Helical" evidence="1">
    <location>
        <begin position="18"/>
        <end position="43"/>
    </location>
</feature>
<keyword evidence="1" id="KW-0472">Membrane</keyword>
<evidence type="ECO:0008006" key="4">
    <source>
        <dbReference type="Google" id="ProtNLM"/>
    </source>
</evidence>
<accession>A0ABW4XCW7</accession>
<dbReference type="EMBL" id="JBHUHP010000010">
    <property type="protein sequence ID" value="MFD2092293.1"/>
    <property type="molecule type" value="Genomic_DNA"/>
</dbReference>
<name>A0ABW4XCW7_9ACTN</name>
<evidence type="ECO:0000313" key="2">
    <source>
        <dbReference type="EMBL" id="MFD2092293.1"/>
    </source>
</evidence>
<keyword evidence="1" id="KW-1133">Transmembrane helix</keyword>
<keyword evidence="1" id="KW-0812">Transmembrane</keyword>
<proteinExistence type="predicted"/>